<evidence type="ECO:0000313" key="2">
    <source>
        <dbReference type="EMBL" id="ELY35571.1"/>
    </source>
</evidence>
<dbReference type="OrthoDB" id="386599at2157"/>
<dbReference type="AlphaFoldDB" id="L9VEW0"/>
<protein>
    <submittedName>
        <fullName evidence="2">Uncharacterized protein</fullName>
    </submittedName>
</protein>
<comment type="caution">
    <text evidence="2">The sequence shown here is derived from an EMBL/GenBank/DDBJ whole genome shotgun (WGS) entry which is preliminary data.</text>
</comment>
<proteinExistence type="predicted"/>
<dbReference type="RefSeq" id="WP_006092992.1">
    <property type="nucleotide sequence ID" value="NZ_AOHW01000056.1"/>
</dbReference>
<feature type="compositionally biased region" description="Acidic residues" evidence="1">
    <location>
        <begin position="543"/>
        <end position="552"/>
    </location>
</feature>
<feature type="region of interest" description="Disordered" evidence="1">
    <location>
        <begin position="502"/>
        <end position="556"/>
    </location>
</feature>
<reference evidence="2 3" key="1">
    <citation type="journal article" date="2014" name="PLoS Genet.">
        <title>Phylogenetically driven sequencing of extremely halophilic archaea reveals strategies for static and dynamic osmo-response.</title>
        <authorList>
            <person name="Becker E.A."/>
            <person name="Seitzer P.M."/>
            <person name="Tritt A."/>
            <person name="Larsen D."/>
            <person name="Krusor M."/>
            <person name="Yao A.I."/>
            <person name="Wu D."/>
            <person name="Madern D."/>
            <person name="Eisen J.A."/>
            <person name="Darling A.E."/>
            <person name="Facciotti M.T."/>
        </authorList>
    </citation>
    <scope>NUCLEOTIDE SEQUENCE [LARGE SCALE GENOMIC DNA]</scope>
    <source>
        <strain evidence="2 3">GA33</strain>
    </source>
</reference>
<gene>
    <name evidence="2" type="ORF">C496_23381</name>
</gene>
<dbReference type="STRING" id="1114856.GCA_000383975_04665"/>
<evidence type="ECO:0000313" key="3">
    <source>
        <dbReference type="Proteomes" id="UP000011599"/>
    </source>
</evidence>
<evidence type="ECO:0000256" key="1">
    <source>
        <dbReference type="SAM" id="MobiDB-lite"/>
    </source>
</evidence>
<name>L9VEW0_9EURY</name>
<keyword evidence="3" id="KW-1185">Reference proteome</keyword>
<sequence>MTEEFAAFLDAFKNATVTDSGDEHVRARADYTTNTLRVNEAADDPYGMTLIHALVSREEFMHGEWSVGLVNSLSRLKLAAIDALYDALDDPSVRDERLQTLYDAWIAAQTVDAVVEPFQEAVDKLQILSVVYGDMEFLSNIQDTFEAVYGDKHDADKIYKQLLDEIKAQTEIARGAIHAEDGGSLYVNPLYYHALSHATGTDAEDDATASDAQRELDRLSERRSVAETVAQVTLDVPYPIAPLGPDAAYDSLRVEGLDVDPIDAADLKERYRVADDAIEEHLLAHADSITNDDVRAALGTDVGAYEDTWLDHVFVSTLQALAALDADIDGRVHELHADDLRRRLTERVHGVDLHADETMVDRPTPLLEVPAAATTDVPDQDLIGVEKEPLPKVLIEAFEQHGSFGAVVFQRTGDETKRQLNYHAVDADDLASNSDVPAGVDSYQALWEHYFVGKELLNTLFVRRHEYERRVREAFGEGFEDVYALRAALESVDFESVVTPETADDAFSDPRPDSGLASLDGSAEVADTANDTLEDAGFGSPDTSEETSDDADGSAVSEQMTATLDEYSLEDIRTAADQLDDVPDVGVDAVRFDGIECPLCAVIAEPCGGDACVTADIRESFDAQLPTLLDDYLTLEGTRPR</sequence>
<organism evidence="2 3">
    <name type="scientific">Natronorubrum tibetense GA33</name>
    <dbReference type="NCBI Taxonomy" id="1114856"/>
    <lineage>
        <taxon>Archaea</taxon>
        <taxon>Methanobacteriati</taxon>
        <taxon>Methanobacteriota</taxon>
        <taxon>Stenosarchaea group</taxon>
        <taxon>Halobacteria</taxon>
        <taxon>Halobacteriales</taxon>
        <taxon>Natrialbaceae</taxon>
        <taxon>Natronorubrum</taxon>
    </lineage>
</organism>
<dbReference type="EMBL" id="AOHW01000056">
    <property type="protein sequence ID" value="ELY35571.1"/>
    <property type="molecule type" value="Genomic_DNA"/>
</dbReference>
<dbReference type="Proteomes" id="UP000011599">
    <property type="component" value="Unassembled WGS sequence"/>
</dbReference>
<dbReference type="PATRIC" id="fig|1114856.3.peg.4825"/>
<accession>L9VEW0</accession>